<dbReference type="InterPro" id="IPR029000">
    <property type="entry name" value="Cyclophilin-like_dom_sf"/>
</dbReference>
<dbReference type="EMBL" id="JALHAT010000076">
    <property type="protein sequence ID" value="MCJ1962943.1"/>
    <property type="molecule type" value="Genomic_DNA"/>
</dbReference>
<dbReference type="RefSeq" id="WP_243803302.1">
    <property type="nucleotide sequence ID" value="NZ_JALHAT010000076.1"/>
</dbReference>
<sequence length="250" mass="25721">MGRLTFCASLAAALALVPAGLAAQETAPAPSAAPPVAQAPAEPAPEPAEYAYVALKTAKGTITLALDTTHAPKTSANFLKYVDAKNLDGALFYRAMHLPYGEGEDQGLLQGGVRNAAKLFDPVAHESTNETGIKHTAGTISMARFAPGTATADFMIMLSDMPALDAEEGNTGEDPGAGFAAFGHVAAGMDVVKAIWSQPRSATKGEGVMKGDILENEVPILSARRTSAPPKAPETRQSPAAEAEAPTPTI</sequence>
<dbReference type="InterPro" id="IPR044665">
    <property type="entry name" value="E_coli_cyclophilin_A-like"/>
</dbReference>
<keyword evidence="2" id="KW-0697">Rotamase</keyword>
<evidence type="ECO:0000313" key="8">
    <source>
        <dbReference type="Proteomes" id="UP001162802"/>
    </source>
</evidence>
<dbReference type="Proteomes" id="UP001162802">
    <property type="component" value="Unassembled WGS sequence"/>
</dbReference>
<feature type="signal peptide" evidence="5">
    <location>
        <begin position="1"/>
        <end position="23"/>
    </location>
</feature>
<evidence type="ECO:0000256" key="2">
    <source>
        <dbReference type="ARBA" id="ARBA00023110"/>
    </source>
</evidence>
<accession>A0ABT0AIA8</accession>
<reference evidence="7" key="1">
    <citation type="submission" date="2022-03" db="EMBL/GenBank/DDBJ databases">
        <title>Identification of a novel bacterium isolated from mangrove sediments.</title>
        <authorList>
            <person name="Pan X."/>
        </authorList>
    </citation>
    <scope>NUCLEOTIDE SEQUENCE</scope>
    <source>
        <strain evidence="7">B2637</strain>
    </source>
</reference>
<feature type="domain" description="PPIase cyclophilin-type" evidence="6">
    <location>
        <begin position="60"/>
        <end position="225"/>
    </location>
</feature>
<dbReference type="InterPro" id="IPR002130">
    <property type="entry name" value="Cyclophilin-type_PPIase_dom"/>
</dbReference>
<feature type="region of interest" description="Disordered" evidence="4">
    <location>
        <begin position="221"/>
        <end position="250"/>
    </location>
</feature>
<keyword evidence="3 7" id="KW-0413">Isomerase</keyword>
<comment type="caution">
    <text evidence="7">The sequence shown here is derived from an EMBL/GenBank/DDBJ whole genome shotgun (WGS) entry which is preliminary data.</text>
</comment>
<dbReference type="EC" id="5.2.1.8" evidence="1"/>
<keyword evidence="5" id="KW-0732">Signal</keyword>
<dbReference type="SUPFAM" id="SSF50891">
    <property type="entry name" value="Cyclophilin-like"/>
    <property type="match status" value="1"/>
</dbReference>
<dbReference type="Pfam" id="PF00160">
    <property type="entry name" value="Pro_isomerase"/>
    <property type="match status" value="1"/>
</dbReference>
<evidence type="ECO:0000313" key="7">
    <source>
        <dbReference type="EMBL" id="MCJ1962943.1"/>
    </source>
</evidence>
<organism evidence="7 8">
    <name type="scientific">Novosphingobium mangrovi</name>
    <name type="common">ex Hu et al. 2023</name>
    <dbReference type="NCBI Taxonomy" id="2930094"/>
    <lineage>
        <taxon>Bacteria</taxon>
        <taxon>Pseudomonadati</taxon>
        <taxon>Pseudomonadota</taxon>
        <taxon>Alphaproteobacteria</taxon>
        <taxon>Sphingomonadales</taxon>
        <taxon>Sphingomonadaceae</taxon>
        <taxon>Novosphingobium</taxon>
    </lineage>
</organism>
<gene>
    <name evidence="7" type="ORF">MTR65_19850</name>
</gene>
<keyword evidence="8" id="KW-1185">Reference proteome</keyword>
<name>A0ABT0AIA8_9SPHN</name>
<feature type="chain" id="PRO_5046702158" description="peptidylprolyl isomerase" evidence="5">
    <location>
        <begin position="24"/>
        <end position="250"/>
    </location>
</feature>
<evidence type="ECO:0000256" key="4">
    <source>
        <dbReference type="SAM" id="MobiDB-lite"/>
    </source>
</evidence>
<evidence type="ECO:0000259" key="6">
    <source>
        <dbReference type="PROSITE" id="PS50072"/>
    </source>
</evidence>
<evidence type="ECO:0000256" key="1">
    <source>
        <dbReference type="ARBA" id="ARBA00013194"/>
    </source>
</evidence>
<dbReference type="GO" id="GO:0016853">
    <property type="term" value="F:isomerase activity"/>
    <property type="evidence" value="ECO:0007669"/>
    <property type="project" value="UniProtKB-KW"/>
</dbReference>
<evidence type="ECO:0000256" key="5">
    <source>
        <dbReference type="SAM" id="SignalP"/>
    </source>
</evidence>
<dbReference type="PROSITE" id="PS50072">
    <property type="entry name" value="CSA_PPIASE_2"/>
    <property type="match status" value="1"/>
</dbReference>
<proteinExistence type="predicted"/>
<dbReference type="Gene3D" id="2.40.100.10">
    <property type="entry name" value="Cyclophilin-like"/>
    <property type="match status" value="1"/>
</dbReference>
<feature type="compositionally biased region" description="Low complexity" evidence="4">
    <location>
        <begin position="239"/>
        <end position="250"/>
    </location>
</feature>
<evidence type="ECO:0000256" key="3">
    <source>
        <dbReference type="ARBA" id="ARBA00023235"/>
    </source>
</evidence>
<dbReference type="PANTHER" id="PTHR43246">
    <property type="entry name" value="PEPTIDYL-PROLYL CIS-TRANS ISOMERASE CYP38, CHLOROPLASTIC"/>
    <property type="match status" value="1"/>
</dbReference>
<protein>
    <recommendedName>
        <fullName evidence="1">peptidylprolyl isomerase</fullName>
        <ecNumber evidence="1">5.2.1.8</ecNumber>
    </recommendedName>
</protein>